<dbReference type="Pfam" id="PF00022">
    <property type="entry name" value="Actin"/>
    <property type="match status" value="2"/>
</dbReference>
<proteinExistence type="inferred from homology"/>
<organism evidence="3 4">
    <name type="scientific">Malus baccata</name>
    <name type="common">Siberian crab apple</name>
    <name type="synonym">Pyrus baccata</name>
    <dbReference type="NCBI Taxonomy" id="106549"/>
    <lineage>
        <taxon>Eukaryota</taxon>
        <taxon>Viridiplantae</taxon>
        <taxon>Streptophyta</taxon>
        <taxon>Embryophyta</taxon>
        <taxon>Tracheophyta</taxon>
        <taxon>Spermatophyta</taxon>
        <taxon>Magnoliopsida</taxon>
        <taxon>eudicotyledons</taxon>
        <taxon>Gunneridae</taxon>
        <taxon>Pentapetalae</taxon>
        <taxon>rosids</taxon>
        <taxon>fabids</taxon>
        <taxon>Rosales</taxon>
        <taxon>Rosaceae</taxon>
        <taxon>Amygdaloideae</taxon>
        <taxon>Maleae</taxon>
        <taxon>Malus</taxon>
    </lineage>
</organism>
<feature type="region of interest" description="Disordered" evidence="2">
    <location>
        <begin position="433"/>
        <end position="454"/>
    </location>
</feature>
<dbReference type="Gene3D" id="3.30.420.40">
    <property type="match status" value="2"/>
</dbReference>
<evidence type="ECO:0000256" key="1">
    <source>
        <dbReference type="RuleBase" id="RU000487"/>
    </source>
</evidence>
<feature type="region of interest" description="Disordered" evidence="2">
    <location>
        <begin position="471"/>
        <end position="496"/>
    </location>
</feature>
<comment type="caution">
    <text evidence="3">The sequence shown here is derived from an EMBL/GenBank/DDBJ whole genome shotgun (WGS) entry which is preliminary data.</text>
</comment>
<comment type="similarity">
    <text evidence="1">Belongs to the actin family.</text>
</comment>
<dbReference type="FunFam" id="3.90.640.10:FF:000026">
    <property type="entry name" value="Actin-related protein 7"/>
    <property type="match status" value="1"/>
</dbReference>
<dbReference type="Proteomes" id="UP000315295">
    <property type="component" value="Unassembled WGS sequence"/>
</dbReference>
<reference evidence="3 4" key="1">
    <citation type="journal article" date="2019" name="G3 (Bethesda)">
        <title>Sequencing of a Wild Apple (Malus baccata) Genome Unravels the Differences Between Cultivated and Wild Apple Species Regarding Disease Resistance and Cold Tolerance.</title>
        <authorList>
            <person name="Chen X."/>
        </authorList>
    </citation>
    <scope>NUCLEOTIDE SEQUENCE [LARGE SCALE GENOMIC DNA]</scope>
    <source>
        <strain evidence="4">cv. Shandingzi</strain>
        <tissue evidence="3">Leaves</tissue>
    </source>
</reference>
<name>A0A540MXB5_MALBA</name>
<protein>
    <submittedName>
        <fullName evidence="3">Uncharacterized protein</fullName>
    </submittedName>
</protein>
<accession>A0A540MXB5</accession>
<sequence>MKRVVDDGSMNDSSSLEDIVVDPVVRGLITDWDAMEDLLHYVLYTGLGWEMGNEGQILFTDPLCTPKQAVLSLYAVGRISGCTVDIGHGKIGGNIAPVIEGAVQHIASRSFEIGGTDLTKLLGEELGKSNPLVNIKMSDIEKIKEQYSCCAEDELAYEKTKNSCQIEQHTLPDGQVITIGRERYTVGEALFQPSILGLEAHGIVEQLVRCFSTVSSDNHRQLLENTVLCGGTASMTGFEERFQKEAGLCSSAIRPALIKVGDAGPVLDMMAVMLENMSNITVMARTLISTVYRTGQVVATMPNLTYQNKARMHQLYLFLRSTIISAQYQLLIAMVCVDHESRVGAHRIFSVVLVPSSVCPRHCAAVPITTKKNNIGRTLSRTVSVFSSSAALFEKLNNQSHSQEDIGQEMKDKVVIVEEAKVPNESMLNRLKSKFSSRRHPSATSESVCNEDGSVSHHSVMNRLKSTYSRAYSIRRNPSDTPSADEKTTSISDKDSTMSLRLSSRQITLLLSSIWAQSISPSNTSENYEAIANTYSLVLLCARTKNTSDETLIQSFQLAFSPRSISLGGGLQPSRRRSLFSLATSMIIFSAKAYNVVALAPCAKAALTNETVDPFLRLVDDRKLQAVNSGADQVRKVYGSKEDDEDALRIHRLQNSSCLMTFCLMNPVIDQVGIQDDACPLGAPLNMETPREIDQVGIQDDGEPDKAEPPLFTIGDDALPNASENPTDPGTKVAVESLSLISVDQLLDSCEAIQMGKQQKLSTFIVSHQKQESLIRFSNDCSQEKETPSVVPLGAPTSGNPFLESGAISLNQSVGNGSLMLCATEYQPYPHFQLPASSPYDNFLKAAGC</sequence>
<dbReference type="STRING" id="106549.A0A540MXB5"/>
<dbReference type="PANTHER" id="PTHR46087">
    <property type="entry name" value="PUTATIVE, EXPRESSED-RELATED"/>
    <property type="match status" value="1"/>
</dbReference>
<dbReference type="PANTHER" id="PTHR46087:SF7">
    <property type="entry name" value="CYCLIN-LIKE PROTEIN"/>
    <property type="match status" value="1"/>
</dbReference>
<dbReference type="SMART" id="SM00268">
    <property type="entry name" value="ACTIN"/>
    <property type="match status" value="1"/>
</dbReference>
<dbReference type="AlphaFoldDB" id="A0A540MXB5"/>
<feature type="compositionally biased region" description="Basic and acidic residues" evidence="2">
    <location>
        <begin position="484"/>
        <end position="496"/>
    </location>
</feature>
<dbReference type="InterPro" id="IPR004000">
    <property type="entry name" value="Actin"/>
</dbReference>
<dbReference type="InterPro" id="IPR043129">
    <property type="entry name" value="ATPase_NBD"/>
</dbReference>
<dbReference type="SUPFAM" id="SSF53067">
    <property type="entry name" value="Actin-like ATPase domain"/>
    <property type="match status" value="2"/>
</dbReference>
<dbReference type="Gene3D" id="3.90.640.10">
    <property type="entry name" value="Actin, Chain A, domain 4"/>
    <property type="match status" value="1"/>
</dbReference>
<evidence type="ECO:0000256" key="2">
    <source>
        <dbReference type="SAM" id="MobiDB-lite"/>
    </source>
</evidence>
<gene>
    <name evidence="3" type="ORF">C1H46_010979</name>
</gene>
<keyword evidence="4" id="KW-1185">Reference proteome</keyword>
<evidence type="ECO:0000313" key="3">
    <source>
        <dbReference type="EMBL" id="TQE03414.1"/>
    </source>
</evidence>
<dbReference type="EMBL" id="VIEB01000155">
    <property type="protein sequence ID" value="TQE03414.1"/>
    <property type="molecule type" value="Genomic_DNA"/>
</dbReference>
<evidence type="ECO:0000313" key="4">
    <source>
        <dbReference type="Proteomes" id="UP000315295"/>
    </source>
</evidence>
<dbReference type="InterPro" id="IPR055296">
    <property type="entry name" value="SRL2-like"/>
</dbReference>